<dbReference type="Proteomes" id="UP000218287">
    <property type="component" value="Chromosome"/>
</dbReference>
<keyword evidence="2" id="KW-1185">Reference proteome</keyword>
<name>A0A1Z4GQ60_9CYAN</name>
<evidence type="ECO:0000313" key="1">
    <source>
        <dbReference type="EMBL" id="BAY19655.1"/>
    </source>
</evidence>
<dbReference type="AlphaFoldDB" id="A0A1Z4GQ60"/>
<accession>A0A1Z4GQ60</accession>
<reference evidence="1 2" key="1">
    <citation type="submission" date="2017-06" db="EMBL/GenBank/DDBJ databases">
        <title>Genome sequencing of cyanobaciteial culture collection at National Institute for Environmental Studies (NIES).</title>
        <authorList>
            <person name="Hirose Y."/>
            <person name="Shimura Y."/>
            <person name="Fujisawa T."/>
            <person name="Nakamura Y."/>
            <person name="Kawachi M."/>
        </authorList>
    </citation>
    <scope>NUCLEOTIDE SEQUENCE [LARGE SCALE GENOMIC DNA]</scope>
    <source>
        <strain evidence="1 2">NIES-21</strain>
    </source>
</reference>
<sequence>MRIHFNGFYTYFPKLKILAKMPFDSAISKFGCYIVLNNYVADYGESCA</sequence>
<organism evidence="1 2">
    <name type="scientific">Anabaenopsis circularis NIES-21</name>
    <dbReference type="NCBI Taxonomy" id="1085406"/>
    <lineage>
        <taxon>Bacteria</taxon>
        <taxon>Bacillati</taxon>
        <taxon>Cyanobacteriota</taxon>
        <taxon>Cyanophyceae</taxon>
        <taxon>Nostocales</taxon>
        <taxon>Nodulariaceae</taxon>
        <taxon>Anabaenopsis</taxon>
    </lineage>
</organism>
<dbReference type="EMBL" id="AP018174">
    <property type="protein sequence ID" value="BAY19655.1"/>
    <property type="molecule type" value="Genomic_DNA"/>
</dbReference>
<proteinExistence type="predicted"/>
<protein>
    <submittedName>
        <fullName evidence="1">Uncharacterized protein</fullName>
    </submittedName>
</protein>
<gene>
    <name evidence="1" type="ORF">NIES21_55200</name>
</gene>
<evidence type="ECO:0000313" key="2">
    <source>
        <dbReference type="Proteomes" id="UP000218287"/>
    </source>
</evidence>